<feature type="transmembrane region" description="Helical" evidence="10">
    <location>
        <begin position="441"/>
        <end position="463"/>
    </location>
</feature>
<evidence type="ECO:0000259" key="12">
    <source>
        <dbReference type="Pfam" id="PF16192"/>
    </source>
</evidence>
<evidence type="ECO:0000259" key="11">
    <source>
        <dbReference type="Pfam" id="PF02366"/>
    </source>
</evidence>
<accession>A0ABP8UR64</accession>
<dbReference type="Pfam" id="PF02366">
    <property type="entry name" value="PMT"/>
    <property type="match status" value="1"/>
</dbReference>
<gene>
    <name evidence="13" type="ORF">GCM10023196_093460</name>
</gene>
<dbReference type="PANTHER" id="PTHR10050">
    <property type="entry name" value="DOLICHYL-PHOSPHATE-MANNOSE--PROTEIN MANNOSYLTRANSFERASE"/>
    <property type="match status" value="1"/>
</dbReference>
<keyword evidence="4 10" id="KW-0328">Glycosyltransferase</keyword>
<feature type="transmembrane region" description="Helical" evidence="10">
    <location>
        <begin position="129"/>
        <end position="150"/>
    </location>
</feature>
<feature type="domain" description="ArnT-like N-terminal" evidence="11">
    <location>
        <begin position="40"/>
        <end position="292"/>
    </location>
</feature>
<feature type="transmembrane region" description="Helical" evidence="10">
    <location>
        <begin position="220"/>
        <end position="241"/>
    </location>
</feature>
<feature type="transmembrane region" description="Helical" evidence="10">
    <location>
        <begin position="32"/>
        <end position="51"/>
    </location>
</feature>
<evidence type="ECO:0000256" key="1">
    <source>
        <dbReference type="ARBA" id="ARBA00004127"/>
    </source>
</evidence>
<name>A0ABP8UR64_9ACTN</name>
<evidence type="ECO:0000256" key="10">
    <source>
        <dbReference type="RuleBase" id="RU367007"/>
    </source>
</evidence>
<evidence type="ECO:0000256" key="8">
    <source>
        <dbReference type="ARBA" id="ARBA00023136"/>
    </source>
</evidence>
<keyword evidence="14" id="KW-1185">Reference proteome</keyword>
<comment type="pathway">
    <text evidence="2 10">Protein modification; protein glycosylation.</text>
</comment>
<evidence type="ECO:0000256" key="2">
    <source>
        <dbReference type="ARBA" id="ARBA00004922"/>
    </source>
</evidence>
<dbReference type="Pfam" id="PF16192">
    <property type="entry name" value="PMT_4TMC"/>
    <property type="match status" value="1"/>
</dbReference>
<dbReference type="Proteomes" id="UP001501442">
    <property type="component" value="Unassembled WGS sequence"/>
</dbReference>
<comment type="function">
    <text evidence="10">Protein O-mannosyltransferase that catalyzes the transfer of a single mannose residue from a polyprenol phospho-mannosyl lipidic donor to the hydroxyl group of selected serine and threonine residues in acceptor proteins.</text>
</comment>
<feature type="domain" description="Protein O-mannosyl-transferase C-terminal four TM" evidence="12">
    <location>
        <begin position="331"/>
        <end position="518"/>
    </location>
</feature>
<feature type="transmembrane region" description="Helical" evidence="10">
    <location>
        <begin position="276"/>
        <end position="301"/>
    </location>
</feature>
<keyword evidence="6 10" id="KW-0812">Transmembrane</keyword>
<evidence type="ECO:0000256" key="7">
    <source>
        <dbReference type="ARBA" id="ARBA00022989"/>
    </source>
</evidence>
<feature type="transmembrane region" description="Helical" evidence="10">
    <location>
        <begin position="181"/>
        <end position="199"/>
    </location>
</feature>
<feature type="transmembrane region" description="Helical" evidence="10">
    <location>
        <begin position="247"/>
        <end position="264"/>
    </location>
</feature>
<evidence type="ECO:0000313" key="14">
    <source>
        <dbReference type="Proteomes" id="UP001501442"/>
    </source>
</evidence>
<proteinExistence type="inferred from homology"/>
<feature type="transmembrane region" description="Helical" evidence="10">
    <location>
        <begin position="417"/>
        <end position="435"/>
    </location>
</feature>
<dbReference type="EC" id="2.4.1.-" evidence="10"/>
<evidence type="ECO:0000313" key="13">
    <source>
        <dbReference type="EMBL" id="GAA4637887.1"/>
    </source>
</evidence>
<dbReference type="InterPro" id="IPR003342">
    <property type="entry name" value="ArnT-like_N"/>
</dbReference>
<organism evidence="13 14">
    <name type="scientific">Actinoallomurus vinaceus</name>
    <dbReference type="NCBI Taxonomy" id="1080074"/>
    <lineage>
        <taxon>Bacteria</taxon>
        <taxon>Bacillati</taxon>
        <taxon>Actinomycetota</taxon>
        <taxon>Actinomycetes</taxon>
        <taxon>Streptosporangiales</taxon>
        <taxon>Thermomonosporaceae</taxon>
        <taxon>Actinoallomurus</taxon>
    </lineage>
</organism>
<evidence type="ECO:0000256" key="3">
    <source>
        <dbReference type="ARBA" id="ARBA00007222"/>
    </source>
</evidence>
<dbReference type="PANTHER" id="PTHR10050:SF46">
    <property type="entry name" value="PROTEIN O-MANNOSYL-TRANSFERASE 2"/>
    <property type="match status" value="1"/>
</dbReference>
<protein>
    <recommendedName>
        <fullName evidence="9 10">Polyprenol-phosphate-mannose--protein mannosyltransferase</fullName>
        <ecNumber evidence="10">2.4.1.-</ecNumber>
    </recommendedName>
</protein>
<evidence type="ECO:0000256" key="5">
    <source>
        <dbReference type="ARBA" id="ARBA00022679"/>
    </source>
</evidence>
<dbReference type="RefSeq" id="WP_345441104.1">
    <property type="nucleotide sequence ID" value="NZ_BAABHK010000021.1"/>
</dbReference>
<reference evidence="14" key="1">
    <citation type="journal article" date="2019" name="Int. J. Syst. Evol. Microbiol.">
        <title>The Global Catalogue of Microorganisms (GCM) 10K type strain sequencing project: providing services to taxonomists for standard genome sequencing and annotation.</title>
        <authorList>
            <consortium name="The Broad Institute Genomics Platform"/>
            <consortium name="The Broad Institute Genome Sequencing Center for Infectious Disease"/>
            <person name="Wu L."/>
            <person name="Ma J."/>
        </authorList>
    </citation>
    <scope>NUCLEOTIDE SEQUENCE [LARGE SCALE GENOMIC DNA]</scope>
    <source>
        <strain evidence="14">JCM 17939</strain>
    </source>
</reference>
<sequence length="519" mass="58408">MTGIEPETRIEQRRRPPSLRQWLMPEVPGNRLLGWLGPLAVTLLAGVLRFWNLGKPRAVIFDETYYAKDAYALLKFGYEHNTVKDADKLLLQHPQNLNIFSDGGSFIAHPPAGKWIIAIGEWLFGMTPFGWRFSAALIGTLSVLILARVARRMTRSTLLGMAAGLLLALDGMHLVTSRTAILDVFVMFWILAAFACIVIDRDVSRARLARKIAERGDHDGFGPFVMHWWLIPAGLCLGTATATKWTGLYYIAAFGALTLIWSIGARRAAGVQRPYAGALALEALPAFLSVAVLSVITYVAWWSGWIFNAGGWGRGRVASNPVTAFFQAMPRLWDYHKQMWHFHTTLTVKHDYQSWPWNWLVLKRPVAFYYTQPSGCGASTCSREVLDIGTPAIWWVSIVTMLVLAAWWLVHRDWRAGVTLLGFLTGWVPWFYYGLNHRTMFLFYATPMLPFMVLSIVLVIGLIIGPATALPARRVFGAAITGAYVLTVLANFYYLYPVLAGQVLTYDSWHARMWFGSWI</sequence>
<feature type="transmembrane region" description="Helical" evidence="10">
    <location>
        <begin position="157"/>
        <end position="175"/>
    </location>
</feature>
<evidence type="ECO:0000256" key="6">
    <source>
        <dbReference type="ARBA" id="ARBA00022692"/>
    </source>
</evidence>
<evidence type="ECO:0000256" key="9">
    <source>
        <dbReference type="ARBA" id="ARBA00093617"/>
    </source>
</evidence>
<comment type="subcellular location">
    <subcellularLocation>
        <location evidence="10">Cell membrane</location>
    </subcellularLocation>
    <subcellularLocation>
        <location evidence="1">Endomembrane system</location>
        <topology evidence="1">Multi-pass membrane protein</topology>
    </subcellularLocation>
</comment>
<dbReference type="InterPro" id="IPR027005">
    <property type="entry name" value="PMT-like"/>
</dbReference>
<keyword evidence="10" id="KW-1003">Cell membrane</keyword>
<keyword evidence="5 10" id="KW-0808">Transferase</keyword>
<feature type="transmembrane region" description="Helical" evidence="10">
    <location>
        <begin position="475"/>
        <end position="496"/>
    </location>
</feature>
<keyword evidence="8 10" id="KW-0472">Membrane</keyword>
<comment type="similarity">
    <text evidence="3 10">Belongs to the glycosyltransferase 39 family.</text>
</comment>
<keyword evidence="7 10" id="KW-1133">Transmembrane helix</keyword>
<dbReference type="InterPro" id="IPR032421">
    <property type="entry name" value="PMT_4TMC"/>
</dbReference>
<feature type="transmembrane region" description="Helical" evidence="10">
    <location>
        <begin position="392"/>
        <end position="410"/>
    </location>
</feature>
<comment type="caution">
    <text evidence="13">The sequence shown here is derived from an EMBL/GenBank/DDBJ whole genome shotgun (WGS) entry which is preliminary data.</text>
</comment>
<evidence type="ECO:0000256" key="4">
    <source>
        <dbReference type="ARBA" id="ARBA00022676"/>
    </source>
</evidence>
<dbReference type="EMBL" id="BAABHK010000021">
    <property type="protein sequence ID" value="GAA4637887.1"/>
    <property type="molecule type" value="Genomic_DNA"/>
</dbReference>